<dbReference type="InterPro" id="IPR036271">
    <property type="entry name" value="Tet_transcr_reg_TetR-rel_C_sf"/>
</dbReference>
<dbReference type="GO" id="GO:0000976">
    <property type="term" value="F:transcription cis-regulatory region binding"/>
    <property type="evidence" value="ECO:0007669"/>
    <property type="project" value="TreeGrafter"/>
</dbReference>
<evidence type="ECO:0000259" key="5">
    <source>
        <dbReference type="PROSITE" id="PS50977"/>
    </source>
</evidence>
<gene>
    <name evidence="6" type="ORF">GTC6_13385</name>
</gene>
<dbReference type="PANTHER" id="PTHR30055:SF234">
    <property type="entry name" value="HTH-TYPE TRANSCRIPTIONAL REGULATOR BETI"/>
    <property type="match status" value="1"/>
</dbReference>
<evidence type="ECO:0000256" key="1">
    <source>
        <dbReference type="ARBA" id="ARBA00023015"/>
    </source>
</evidence>
<keyword evidence="2 4" id="KW-0238">DNA-binding</keyword>
<dbReference type="SUPFAM" id="SSF48498">
    <property type="entry name" value="Tetracyclin repressor-like, C-terminal domain"/>
    <property type="match status" value="1"/>
</dbReference>
<dbReference type="PANTHER" id="PTHR30055">
    <property type="entry name" value="HTH-TYPE TRANSCRIPTIONAL REGULATOR RUTR"/>
    <property type="match status" value="1"/>
</dbReference>
<dbReference type="PATRIC" id="fig|1316928.3.peg.2694"/>
<evidence type="ECO:0000256" key="4">
    <source>
        <dbReference type="PROSITE-ProRule" id="PRU00335"/>
    </source>
</evidence>
<name>R7Y8L4_9ACTN</name>
<evidence type="ECO:0000256" key="2">
    <source>
        <dbReference type="ARBA" id="ARBA00023125"/>
    </source>
</evidence>
<keyword evidence="1" id="KW-0805">Transcription regulation</keyword>
<dbReference type="AlphaFoldDB" id="R7Y8L4"/>
<evidence type="ECO:0000313" key="6">
    <source>
        <dbReference type="EMBL" id="EON32356.1"/>
    </source>
</evidence>
<dbReference type="GO" id="GO:0003700">
    <property type="term" value="F:DNA-binding transcription factor activity"/>
    <property type="evidence" value="ECO:0007669"/>
    <property type="project" value="TreeGrafter"/>
</dbReference>
<feature type="DNA-binding region" description="H-T-H motif" evidence="4">
    <location>
        <begin position="21"/>
        <end position="40"/>
    </location>
</feature>
<dbReference type="Pfam" id="PF00440">
    <property type="entry name" value="TetR_N"/>
    <property type="match status" value="1"/>
</dbReference>
<dbReference type="PROSITE" id="PS50977">
    <property type="entry name" value="HTH_TETR_2"/>
    <property type="match status" value="1"/>
</dbReference>
<comment type="caution">
    <text evidence="6">The sequence shown here is derived from an EMBL/GenBank/DDBJ whole genome shotgun (WGS) entry which is preliminary data.</text>
</comment>
<reference evidence="6 7" key="1">
    <citation type="journal article" date="2013" name="Genome Announc.">
        <title>Draft Genome Sequence of a Benzothiophene-Desulfurizing Bacterium, Gordona terrae Strain C-6.</title>
        <authorList>
            <person name="Wang W."/>
            <person name="Ma T."/>
            <person name="Ren Y."/>
            <person name="Li G."/>
        </authorList>
    </citation>
    <scope>NUCLEOTIDE SEQUENCE [LARGE SCALE GENOMIC DNA]</scope>
    <source>
        <strain evidence="6 7">C-6</strain>
    </source>
</reference>
<keyword evidence="3" id="KW-0804">Transcription</keyword>
<feature type="domain" description="HTH tetR-type" evidence="5">
    <location>
        <begin position="1"/>
        <end position="58"/>
    </location>
</feature>
<dbReference type="EMBL" id="AQPW01000014">
    <property type="protein sequence ID" value="EON32356.1"/>
    <property type="molecule type" value="Genomic_DNA"/>
</dbReference>
<evidence type="ECO:0000256" key="3">
    <source>
        <dbReference type="ARBA" id="ARBA00023163"/>
    </source>
</evidence>
<organism evidence="6 7">
    <name type="scientific">Gordonia terrae C-6</name>
    <dbReference type="NCBI Taxonomy" id="1316928"/>
    <lineage>
        <taxon>Bacteria</taxon>
        <taxon>Bacillati</taxon>
        <taxon>Actinomycetota</taxon>
        <taxon>Actinomycetes</taxon>
        <taxon>Mycobacteriales</taxon>
        <taxon>Gordoniaceae</taxon>
        <taxon>Gordonia</taxon>
    </lineage>
</organism>
<dbReference type="Gene3D" id="1.10.357.10">
    <property type="entry name" value="Tetracycline Repressor, domain 2"/>
    <property type="match status" value="1"/>
</dbReference>
<dbReference type="Proteomes" id="UP000013569">
    <property type="component" value="Unassembled WGS sequence"/>
</dbReference>
<evidence type="ECO:0000313" key="7">
    <source>
        <dbReference type="Proteomes" id="UP000013569"/>
    </source>
</evidence>
<proteinExistence type="predicted"/>
<dbReference type="SUPFAM" id="SSF46689">
    <property type="entry name" value="Homeodomain-like"/>
    <property type="match status" value="1"/>
</dbReference>
<sequence length="178" mass="18960">MFDDPVAAAVARHLAFAPAASMAELAEAAGVSRATLFRRFPSRNAAVAELCEAATRAYIRAVDAAAVDRGSAGDALTRLLSNIADIADTVGLLGLQPLEEHVEQSLLTQAADTENAIRALVRRGQEDGEFNVAIDPEWVLAMLTWLTVAIADSIRLGRLTPTAARRHLINSITATLCR</sequence>
<dbReference type="InterPro" id="IPR001647">
    <property type="entry name" value="HTH_TetR"/>
</dbReference>
<dbReference type="InterPro" id="IPR050109">
    <property type="entry name" value="HTH-type_TetR-like_transc_reg"/>
</dbReference>
<dbReference type="InterPro" id="IPR009057">
    <property type="entry name" value="Homeodomain-like_sf"/>
</dbReference>
<protein>
    <submittedName>
        <fullName evidence="6">Transcriptional regulator, TetR family protein</fullName>
    </submittedName>
</protein>
<accession>R7Y8L4</accession>